<evidence type="ECO:0000313" key="2">
    <source>
        <dbReference type="Proteomes" id="UP001303160"/>
    </source>
</evidence>
<dbReference type="Proteomes" id="UP001303160">
    <property type="component" value="Unassembled WGS sequence"/>
</dbReference>
<dbReference type="InterPro" id="IPR013726">
    <property type="entry name" value="Mitofissin"/>
</dbReference>
<dbReference type="EMBL" id="MU864032">
    <property type="protein sequence ID" value="KAK4194947.1"/>
    <property type="molecule type" value="Genomic_DNA"/>
</dbReference>
<keyword evidence="2" id="KW-1185">Reference proteome</keyword>
<accession>A0AAN7AQN6</accession>
<proteinExistence type="predicted"/>
<dbReference type="PANTHER" id="PTHR28075">
    <property type="entry name" value="CHROMOSOME 16, WHOLE GENOME SHOTGUN SEQUENCE"/>
    <property type="match status" value="1"/>
</dbReference>
<evidence type="ECO:0000313" key="1">
    <source>
        <dbReference type="EMBL" id="KAK4194947.1"/>
    </source>
</evidence>
<evidence type="ECO:0008006" key="3">
    <source>
        <dbReference type="Google" id="ProtNLM"/>
    </source>
</evidence>
<dbReference type="Pfam" id="PF08520">
    <property type="entry name" value="Mitofissin"/>
    <property type="match status" value="1"/>
</dbReference>
<comment type="caution">
    <text evidence="1">The sequence shown here is derived from an EMBL/GenBank/DDBJ whole genome shotgun (WGS) entry which is preliminary data.</text>
</comment>
<organism evidence="1 2">
    <name type="scientific">Triangularia verruculosa</name>
    <dbReference type="NCBI Taxonomy" id="2587418"/>
    <lineage>
        <taxon>Eukaryota</taxon>
        <taxon>Fungi</taxon>
        <taxon>Dikarya</taxon>
        <taxon>Ascomycota</taxon>
        <taxon>Pezizomycotina</taxon>
        <taxon>Sordariomycetes</taxon>
        <taxon>Sordariomycetidae</taxon>
        <taxon>Sordariales</taxon>
        <taxon>Podosporaceae</taxon>
        <taxon>Triangularia</taxon>
    </lineage>
</organism>
<dbReference type="PANTHER" id="PTHR28075:SF1">
    <property type="entry name" value="DUF1748-DOMAIN-CONTAINING PROTEIN"/>
    <property type="match status" value="1"/>
</dbReference>
<gene>
    <name evidence="1" type="ORF">QBC40DRAFT_289874</name>
</gene>
<name>A0AAN7AQN6_9PEZI</name>
<protein>
    <recommendedName>
        <fullName evidence="3">DUF1748-domain-containing protein</fullName>
    </recommendedName>
</protein>
<dbReference type="GO" id="GO:0005737">
    <property type="term" value="C:cytoplasm"/>
    <property type="evidence" value="ECO:0007669"/>
    <property type="project" value="TreeGrafter"/>
</dbReference>
<dbReference type="AlphaFoldDB" id="A0AAN7AQN6"/>
<sequence>MIARPPANDFHTDRPDRPHHRHRLLDIRLETVRRPIFDESVFLRFFCFLRKAPYISIDSVSTIALFTMLLDLLTLGLWSKLARLTHYAFDAVLVSAILAGVKRSTGLTFQADQIGSDENDAFRKFTYKYLGMGEWIMDQTVAIAGSSKWFKRTR</sequence>
<reference evidence="1" key="1">
    <citation type="journal article" date="2023" name="Mol. Phylogenet. Evol.">
        <title>Genome-scale phylogeny and comparative genomics of the fungal order Sordariales.</title>
        <authorList>
            <person name="Hensen N."/>
            <person name="Bonometti L."/>
            <person name="Westerberg I."/>
            <person name="Brannstrom I.O."/>
            <person name="Guillou S."/>
            <person name="Cros-Aarteil S."/>
            <person name="Calhoun S."/>
            <person name="Haridas S."/>
            <person name="Kuo A."/>
            <person name="Mondo S."/>
            <person name="Pangilinan J."/>
            <person name="Riley R."/>
            <person name="LaButti K."/>
            <person name="Andreopoulos B."/>
            <person name="Lipzen A."/>
            <person name="Chen C."/>
            <person name="Yan M."/>
            <person name="Daum C."/>
            <person name="Ng V."/>
            <person name="Clum A."/>
            <person name="Steindorff A."/>
            <person name="Ohm R.A."/>
            <person name="Martin F."/>
            <person name="Silar P."/>
            <person name="Natvig D.O."/>
            <person name="Lalanne C."/>
            <person name="Gautier V."/>
            <person name="Ament-Velasquez S.L."/>
            <person name="Kruys A."/>
            <person name="Hutchinson M.I."/>
            <person name="Powell A.J."/>
            <person name="Barry K."/>
            <person name="Miller A.N."/>
            <person name="Grigoriev I.V."/>
            <person name="Debuchy R."/>
            <person name="Gladieux P."/>
            <person name="Hiltunen Thoren M."/>
            <person name="Johannesson H."/>
        </authorList>
    </citation>
    <scope>NUCLEOTIDE SEQUENCE</scope>
    <source>
        <strain evidence="1">CBS 315.58</strain>
    </source>
</reference>
<reference evidence="1" key="2">
    <citation type="submission" date="2023-05" db="EMBL/GenBank/DDBJ databases">
        <authorList>
            <consortium name="Lawrence Berkeley National Laboratory"/>
            <person name="Steindorff A."/>
            <person name="Hensen N."/>
            <person name="Bonometti L."/>
            <person name="Westerberg I."/>
            <person name="Brannstrom I.O."/>
            <person name="Guillou S."/>
            <person name="Cros-Aarteil S."/>
            <person name="Calhoun S."/>
            <person name="Haridas S."/>
            <person name="Kuo A."/>
            <person name="Mondo S."/>
            <person name="Pangilinan J."/>
            <person name="Riley R."/>
            <person name="Labutti K."/>
            <person name="Andreopoulos B."/>
            <person name="Lipzen A."/>
            <person name="Chen C."/>
            <person name="Yanf M."/>
            <person name="Daum C."/>
            <person name="Ng V."/>
            <person name="Clum A."/>
            <person name="Ohm R."/>
            <person name="Martin F."/>
            <person name="Silar P."/>
            <person name="Natvig D."/>
            <person name="Lalanne C."/>
            <person name="Gautier V."/>
            <person name="Ament-Velasquez S.L."/>
            <person name="Kruys A."/>
            <person name="Hutchinson M.I."/>
            <person name="Powell A.J."/>
            <person name="Barry K."/>
            <person name="Miller A.N."/>
            <person name="Grigoriev I.V."/>
            <person name="Debuchy R."/>
            <person name="Gladieux P."/>
            <person name="Thoren M.H."/>
            <person name="Johannesson H."/>
        </authorList>
    </citation>
    <scope>NUCLEOTIDE SEQUENCE</scope>
    <source>
        <strain evidence="1">CBS 315.58</strain>
    </source>
</reference>